<gene>
    <name evidence="1" type="ORF">ATEIFO6365_0012014900</name>
</gene>
<comment type="caution">
    <text evidence="1">The sequence shown here is derived from an EMBL/GenBank/DDBJ whole genome shotgun (WGS) entry which is preliminary data.</text>
</comment>
<dbReference type="EMBL" id="BLJY01000012">
    <property type="protein sequence ID" value="GFF20393.1"/>
    <property type="molecule type" value="Genomic_DNA"/>
</dbReference>
<organism evidence="1 2">
    <name type="scientific">Aspergillus terreus</name>
    <dbReference type="NCBI Taxonomy" id="33178"/>
    <lineage>
        <taxon>Eukaryota</taxon>
        <taxon>Fungi</taxon>
        <taxon>Dikarya</taxon>
        <taxon>Ascomycota</taxon>
        <taxon>Pezizomycotina</taxon>
        <taxon>Eurotiomycetes</taxon>
        <taxon>Eurotiomycetidae</taxon>
        <taxon>Eurotiales</taxon>
        <taxon>Aspergillaceae</taxon>
        <taxon>Aspergillus</taxon>
        <taxon>Aspergillus subgen. Circumdati</taxon>
    </lineage>
</organism>
<keyword evidence="2" id="KW-1185">Reference proteome</keyword>
<protein>
    <submittedName>
        <fullName evidence="1">Uncharacterized protein</fullName>
    </submittedName>
</protein>
<reference evidence="1 2" key="1">
    <citation type="submission" date="2020-01" db="EMBL/GenBank/DDBJ databases">
        <title>Aspergillus terreus IFO 6365 whole genome shotgun sequence.</title>
        <authorList>
            <person name="Kanamasa S."/>
            <person name="Takahashi H."/>
        </authorList>
    </citation>
    <scope>NUCLEOTIDE SEQUENCE [LARGE SCALE GENOMIC DNA]</scope>
    <source>
        <strain evidence="1 2">IFO 6365</strain>
    </source>
</reference>
<proteinExistence type="predicted"/>
<dbReference type="Proteomes" id="UP000452235">
    <property type="component" value="Unassembled WGS sequence"/>
</dbReference>
<dbReference type="AlphaFoldDB" id="A0A5M3ZAP6"/>
<accession>A0A5M3ZAP6</accession>
<evidence type="ECO:0000313" key="1">
    <source>
        <dbReference type="EMBL" id="GFF20393.1"/>
    </source>
</evidence>
<evidence type="ECO:0000313" key="2">
    <source>
        <dbReference type="Proteomes" id="UP000452235"/>
    </source>
</evidence>
<sequence>MLKSLAEYGITRLAHNFETLDDESSNLSQTPPILFVPLPLTKLRAHPIEPEFLELMKFRDYVPDGGTWSRPSHCARNAAMYLESCMRRFRPSLAEASARPDFMAVENLEPLWSVSSPPCILPAQPFLVRLGTRWTEMGNPKHHIPWAGRNALSRARGHHIRDEESSSPVDDMDMDDEDEMRKLEDTMSEEEWDQYDRIFPKEARFPALMTSYFGQQQGRVFYACMDSHRLVIRQSKTDFY</sequence>
<dbReference type="OrthoDB" id="4436899at2759"/>
<name>A0A5M3ZAP6_ASPTE</name>